<dbReference type="EMBL" id="JAMQKC010000003">
    <property type="protein sequence ID" value="MDC3416302.1"/>
    <property type="molecule type" value="Genomic_DNA"/>
</dbReference>
<evidence type="ECO:0000313" key="1">
    <source>
        <dbReference type="EMBL" id="MDC3416302.1"/>
    </source>
</evidence>
<dbReference type="Proteomes" id="UP001145069">
    <property type="component" value="Unassembled WGS sequence"/>
</dbReference>
<dbReference type="RefSeq" id="WP_272445309.1">
    <property type="nucleotide sequence ID" value="NZ_JAMQKC010000003.1"/>
</dbReference>
<name>A0A9X4AE32_9BACI</name>
<gene>
    <name evidence="1" type="ORF">NC799_05180</name>
</gene>
<evidence type="ECO:0000313" key="2">
    <source>
        <dbReference type="Proteomes" id="UP001145069"/>
    </source>
</evidence>
<accession>A0A9X4AE32</accession>
<dbReference type="AlphaFoldDB" id="A0A9X4AE32"/>
<organism evidence="1 2">
    <name type="scientific">Aquibacillus salsiterrae</name>
    <dbReference type="NCBI Taxonomy" id="2950439"/>
    <lineage>
        <taxon>Bacteria</taxon>
        <taxon>Bacillati</taxon>
        <taxon>Bacillota</taxon>
        <taxon>Bacilli</taxon>
        <taxon>Bacillales</taxon>
        <taxon>Bacillaceae</taxon>
        <taxon>Aquibacillus</taxon>
    </lineage>
</organism>
<keyword evidence="2" id="KW-1185">Reference proteome</keyword>
<protein>
    <submittedName>
        <fullName evidence="1">Uncharacterized protein</fullName>
    </submittedName>
</protein>
<comment type="caution">
    <text evidence="1">The sequence shown here is derived from an EMBL/GenBank/DDBJ whole genome shotgun (WGS) entry which is preliminary data.</text>
</comment>
<proteinExistence type="predicted"/>
<sequence length="238" mass="27984">MEIQETGGVHYSIEASAAQMLKITKLDSLSAYTIQMKFTRFVIGISPSESTVFKNKEVDVHFIDVINEELKKDVSVESFAIIKYYLEKWFYEITTKGKLEFSYRQDYLIPSKVLSDTMKVSRATIMRLVENGMETVEGNGHARYPKHNSFYWEDGIWSSRIQTLRELFKLRNQSKEEVTKEIEEQINEYQDQYDGPFEKVFADVINGEMDVYDLEEPDDFKDWRDLLDDLEKLRGKET</sequence>
<reference evidence="1" key="1">
    <citation type="submission" date="2022-06" db="EMBL/GenBank/DDBJ databases">
        <title>Aquibacillus sp. a new bacterium isolated from soil saline samples.</title>
        <authorList>
            <person name="Galisteo C."/>
            <person name="De La Haba R."/>
            <person name="Sanchez-Porro C."/>
            <person name="Ventosa A."/>
        </authorList>
    </citation>
    <scope>NUCLEOTIDE SEQUENCE</scope>
    <source>
        <strain evidence="1">3ASR75-54</strain>
    </source>
</reference>